<name>A0A0E9PYJ1_ANGAN</name>
<reference evidence="1" key="2">
    <citation type="journal article" date="2015" name="Fish Shellfish Immunol.">
        <title>Early steps in the European eel (Anguilla anguilla)-Vibrio vulnificus interaction in the gills: Role of the RtxA13 toxin.</title>
        <authorList>
            <person name="Callol A."/>
            <person name="Pajuelo D."/>
            <person name="Ebbesson L."/>
            <person name="Teles M."/>
            <person name="MacKenzie S."/>
            <person name="Amaro C."/>
        </authorList>
    </citation>
    <scope>NUCLEOTIDE SEQUENCE</scope>
</reference>
<organism evidence="1">
    <name type="scientific">Anguilla anguilla</name>
    <name type="common">European freshwater eel</name>
    <name type="synonym">Muraena anguilla</name>
    <dbReference type="NCBI Taxonomy" id="7936"/>
    <lineage>
        <taxon>Eukaryota</taxon>
        <taxon>Metazoa</taxon>
        <taxon>Chordata</taxon>
        <taxon>Craniata</taxon>
        <taxon>Vertebrata</taxon>
        <taxon>Euteleostomi</taxon>
        <taxon>Actinopterygii</taxon>
        <taxon>Neopterygii</taxon>
        <taxon>Teleostei</taxon>
        <taxon>Anguilliformes</taxon>
        <taxon>Anguillidae</taxon>
        <taxon>Anguilla</taxon>
    </lineage>
</organism>
<evidence type="ECO:0000313" key="1">
    <source>
        <dbReference type="EMBL" id="JAH08928.1"/>
    </source>
</evidence>
<reference evidence="1" key="1">
    <citation type="submission" date="2014-11" db="EMBL/GenBank/DDBJ databases">
        <authorList>
            <person name="Amaro Gonzalez C."/>
        </authorList>
    </citation>
    <scope>NUCLEOTIDE SEQUENCE</scope>
</reference>
<protein>
    <submittedName>
        <fullName evidence="1">Uncharacterized protein</fullName>
    </submittedName>
</protein>
<accession>A0A0E9PYJ1</accession>
<proteinExistence type="predicted"/>
<dbReference type="AlphaFoldDB" id="A0A0E9PYJ1"/>
<dbReference type="EMBL" id="GBXM01099649">
    <property type="protein sequence ID" value="JAH08928.1"/>
    <property type="molecule type" value="Transcribed_RNA"/>
</dbReference>
<sequence>MNGVHFNHKEGGLKLHSLRVDRLRIYGEICSKL</sequence>